<evidence type="ECO:0008006" key="4">
    <source>
        <dbReference type="Google" id="ProtNLM"/>
    </source>
</evidence>
<feature type="transmembrane region" description="Helical" evidence="1">
    <location>
        <begin position="164"/>
        <end position="185"/>
    </location>
</feature>
<gene>
    <name evidence="2" type="ORF">Micbo1qcDRAFT_206791</name>
</gene>
<dbReference type="Proteomes" id="UP000070501">
    <property type="component" value="Unassembled WGS sequence"/>
</dbReference>
<dbReference type="Gene3D" id="1.20.120.1630">
    <property type="match status" value="1"/>
</dbReference>
<keyword evidence="1" id="KW-1133">Transmembrane helix</keyword>
<name>A0A136IWG1_9PEZI</name>
<keyword evidence="1" id="KW-0812">Transmembrane</keyword>
<dbReference type="GO" id="GO:0016020">
    <property type="term" value="C:membrane"/>
    <property type="evidence" value="ECO:0007669"/>
    <property type="project" value="TreeGrafter"/>
</dbReference>
<dbReference type="InParanoid" id="A0A136IWG1"/>
<protein>
    <recommendedName>
        <fullName evidence="4">Steroid 5-alpha reductase C-terminal domain-containing protein</fullName>
    </recommendedName>
</protein>
<sequence length="295" mass="31997">MACGDRAIEYDGVPTGPSKTHFDFIERGVKKPSPVGTCTFVLLRGLDIPLQYAILSPGVGLGAVLLGKVGVPTITAEAAATPELSGGLGTGAAGILLALSAGSMFRQVLWLTYLCAEHFGVRAAVSVSFYNSTVNSAKALLFLALATTSLRSWPAVLVPGGIRLPLSMVVGVLCFVAGATIETVAEWQRKTFKARPEHRGRVCNTGLWRRARHINYLGYNLWRGGYCMAGSGWLGGLAMMCFQGYDLSRRAVAGLDEYCSARYRGQWAQFKREVPWKIVPGLYCRGARRCVWWLL</sequence>
<dbReference type="AlphaFoldDB" id="A0A136IWG1"/>
<dbReference type="OrthoDB" id="67965at2759"/>
<dbReference type="InterPro" id="IPR010721">
    <property type="entry name" value="UstE-like"/>
</dbReference>
<keyword evidence="1" id="KW-0472">Membrane</keyword>
<proteinExistence type="predicted"/>
<dbReference type="PANTHER" id="PTHR32251:SF15">
    <property type="entry name" value="3-OXO-5-ALPHA-STEROID 4-DEHYDROGENASE (DUF1295)"/>
    <property type="match status" value="1"/>
</dbReference>
<evidence type="ECO:0000256" key="1">
    <source>
        <dbReference type="SAM" id="Phobius"/>
    </source>
</evidence>
<evidence type="ECO:0000313" key="3">
    <source>
        <dbReference type="Proteomes" id="UP000070501"/>
    </source>
</evidence>
<dbReference type="EMBL" id="KQ964256">
    <property type="protein sequence ID" value="KXJ89232.1"/>
    <property type="molecule type" value="Genomic_DNA"/>
</dbReference>
<evidence type="ECO:0000313" key="2">
    <source>
        <dbReference type="EMBL" id="KXJ89232.1"/>
    </source>
</evidence>
<dbReference type="Pfam" id="PF06966">
    <property type="entry name" value="DUF1295"/>
    <property type="match status" value="1"/>
</dbReference>
<keyword evidence="3" id="KW-1185">Reference proteome</keyword>
<reference evidence="3" key="1">
    <citation type="submission" date="2016-02" db="EMBL/GenBank/DDBJ databases">
        <title>Draft genome sequence of Microdochium bolleyi, a fungal endophyte of beachgrass.</title>
        <authorList>
            <consortium name="DOE Joint Genome Institute"/>
            <person name="David A.S."/>
            <person name="May G."/>
            <person name="Haridas S."/>
            <person name="Lim J."/>
            <person name="Wang M."/>
            <person name="Labutti K."/>
            <person name="Lipzen A."/>
            <person name="Barry K."/>
            <person name="Grigoriev I.V."/>
        </authorList>
    </citation>
    <scope>NUCLEOTIDE SEQUENCE [LARGE SCALE GENOMIC DNA]</scope>
    <source>
        <strain evidence="3">J235TASD1</strain>
    </source>
</reference>
<dbReference type="PANTHER" id="PTHR32251">
    <property type="entry name" value="3-OXO-5-ALPHA-STEROID 4-DEHYDROGENASE"/>
    <property type="match status" value="1"/>
</dbReference>
<accession>A0A136IWG1</accession>
<organism evidence="2 3">
    <name type="scientific">Microdochium bolleyi</name>
    <dbReference type="NCBI Taxonomy" id="196109"/>
    <lineage>
        <taxon>Eukaryota</taxon>
        <taxon>Fungi</taxon>
        <taxon>Dikarya</taxon>
        <taxon>Ascomycota</taxon>
        <taxon>Pezizomycotina</taxon>
        <taxon>Sordariomycetes</taxon>
        <taxon>Xylariomycetidae</taxon>
        <taxon>Xylariales</taxon>
        <taxon>Microdochiaceae</taxon>
        <taxon>Microdochium</taxon>
    </lineage>
</organism>